<dbReference type="AlphaFoldDB" id="A0AB34K6P4"/>
<dbReference type="EMBL" id="JBGBPQ010000001">
    <property type="protein sequence ID" value="KAL1530163.1"/>
    <property type="molecule type" value="Genomic_DNA"/>
</dbReference>
<keyword evidence="2" id="KW-0732">Signal</keyword>
<feature type="signal peptide" evidence="2">
    <location>
        <begin position="1"/>
        <end position="22"/>
    </location>
</feature>
<feature type="chain" id="PRO_5044255950" evidence="2">
    <location>
        <begin position="23"/>
        <end position="200"/>
    </location>
</feature>
<evidence type="ECO:0000313" key="3">
    <source>
        <dbReference type="EMBL" id="KAL1530163.1"/>
    </source>
</evidence>
<keyword evidence="4" id="KW-1185">Reference proteome</keyword>
<accession>A0AB34K6P4</accession>
<gene>
    <name evidence="3" type="ORF">AB1Y20_001079</name>
</gene>
<sequence length="200" mass="22359">MLPRLLRLRLLLSVLPLQGVHALATSGAAAFDAAFRFPTPQTQPAEVVLAQLKALRKANIPQTYHLFSRARRLEIDEGARRDMREKVRPERAYAVLVEMLTRDCPGLVGHRSSEIVGSLGDPEPQQGLLPKWVYRVNVDDTRHFVFTLTRQSRYDGGDPRDYDGFEGCWFVWTITPEDDGGSLREDALAPDSPIPAPSPA</sequence>
<name>A0AB34K6P4_PRYPA</name>
<proteinExistence type="predicted"/>
<organism evidence="3 4">
    <name type="scientific">Prymnesium parvum</name>
    <name type="common">Toxic golden alga</name>
    <dbReference type="NCBI Taxonomy" id="97485"/>
    <lineage>
        <taxon>Eukaryota</taxon>
        <taxon>Haptista</taxon>
        <taxon>Haptophyta</taxon>
        <taxon>Prymnesiophyceae</taxon>
        <taxon>Prymnesiales</taxon>
        <taxon>Prymnesiaceae</taxon>
        <taxon>Prymnesium</taxon>
    </lineage>
</organism>
<protein>
    <submittedName>
        <fullName evidence="3">Uncharacterized protein</fullName>
    </submittedName>
</protein>
<evidence type="ECO:0000313" key="4">
    <source>
        <dbReference type="Proteomes" id="UP001515480"/>
    </source>
</evidence>
<dbReference type="Proteomes" id="UP001515480">
    <property type="component" value="Unassembled WGS sequence"/>
</dbReference>
<comment type="caution">
    <text evidence="3">The sequence shown here is derived from an EMBL/GenBank/DDBJ whole genome shotgun (WGS) entry which is preliminary data.</text>
</comment>
<reference evidence="3 4" key="1">
    <citation type="journal article" date="2024" name="Science">
        <title>Giant polyketide synthase enzymes in the biosynthesis of giant marine polyether toxins.</title>
        <authorList>
            <person name="Fallon T.R."/>
            <person name="Shende V.V."/>
            <person name="Wierzbicki I.H."/>
            <person name="Pendleton A.L."/>
            <person name="Watervoot N.F."/>
            <person name="Auber R.P."/>
            <person name="Gonzalez D.J."/>
            <person name="Wisecaver J.H."/>
            <person name="Moore B.S."/>
        </authorList>
    </citation>
    <scope>NUCLEOTIDE SEQUENCE [LARGE SCALE GENOMIC DNA]</scope>
    <source>
        <strain evidence="3 4">12B1</strain>
    </source>
</reference>
<feature type="region of interest" description="Disordered" evidence="1">
    <location>
        <begin position="181"/>
        <end position="200"/>
    </location>
</feature>
<evidence type="ECO:0000256" key="2">
    <source>
        <dbReference type="SAM" id="SignalP"/>
    </source>
</evidence>
<evidence type="ECO:0000256" key="1">
    <source>
        <dbReference type="SAM" id="MobiDB-lite"/>
    </source>
</evidence>